<dbReference type="Proteomes" id="UP000267430">
    <property type="component" value="Unassembled WGS sequence"/>
</dbReference>
<name>A0A3S0W5S8_9BACI</name>
<keyword evidence="2" id="KW-1185">Reference proteome</keyword>
<reference evidence="1 2" key="1">
    <citation type="submission" date="2018-12" db="EMBL/GenBank/DDBJ databases">
        <title>Bacillus chawlae sp. nov., Bacillus glennii sp. nov., and Bacillus saganii sp. nov. Isolated from the Vehicle Assembly Building at Kennedy Space Center where the Viking Spacecraft were Assembled.</title>
        <authorList>
            <person name="Seuylemezian A."/>
            <person name="Vaishampayan P."/>
        </authorList>
    </citation>
    <scope>NUCLEOTIDE SEQUENCE [LARGE SCALE GENOMIC DNA]</scope>
    <source>
        <strain evidence="1 2">L5</strain>
    </source>
</reference>
<organism evidence="1 2">
    <name type="scientific">Peribacillus cavernae</name>
    <dbReference type="NCBI Taxonomy" id="1674310"/>
    <lineage>
        <taxon>Bacteria</taxon>
        <taxon>Bacillati</taxon>
        <taxon>Bacillota</taxon>
        <taxon>Bacilli</taxon>
        <taxon>Bacillales</taxon>
        <taxon>Bacillaceae</taxon>
        <taxon>Peribacillus</taxon>
    </lineage>
</organism>
<dbReference type="RefSeq" id="WP_126865125.1">
    <property type="nucleotide sequence ID" value="NZ_JAUSTX010000003.1"/>
</dbReference>
<evidence type="ECO:0000313" key="2">
    <source>
        <dbReference type="Proteomes" id="UP000267430"/>
    </source>
</evidence>
<dbReference type="AlphaFoldDB" id="A0A3S0W5S8"/>
<comment type="caution">
    <text evidence="1">The sequence shown here is derived from an EMBL/GenBank/DDBJ whole genome shotgun (WGS) entry which is preliminary data.</text>
</comment>
<gene>
    <name evidence="1" type="ORF">ELQ35_12300</name>
</gene>
<dbReference type="EMBL" id="RYZZ01000016">
    <property type="protein sequence ID" value="RUQ28364.1"/>
    <property type="molecule type" value="Genomic_DNA"/>
</dbReference>
<protein>
    <submittedName>
        <fullName evidence="1">Uncharacterized protein</fullName>
    </submittedName>
</protein>
<proteinExistence type="predicted"/>
<dbReference type="OrthoDB" id="2924022at2"/>
<accession>A0A3S0W5S8</accession>
<evidence type="ECO:0000313" key="1">
    <source>
        <dbReference type="EMBL" id="RUQ28364.1"/>
    </source>
</evidence>
<sequence>MKKREEQFLTNASKEKQFTIESDTFPNLKNIPGDSVDEYTDLKTANIILAGEEIGQQNENL</sequence>